<evidence type="ECO:0000256" key="1">
    <source>
        <dbReference type="SAM" id="Phobius"/>
    </source>
</evidence>
<feature type="transmembrane region" description="Helical" evidence="1">
    <location>
        <begin position="20"/>
        <end position="44"/>
    </location>
</feature>
<comment type="caution">
    <text evidence="2">The sequence shown here is derived from an EMBL/GenBank/DDBJ whole genome shotgun (WGS) entry which is preliminary data.</text>
</comment>
<dbReference type="AlphaFoldDB" id="A0A8S9RDY1"/>
<evidence type="ECO:0000313" key="3">
    <source>
        <dbReference type="Proteomes" id="UP000712600"/>
    </source>
</evidence>
<proteinExistence type="predicted"/>
<sequence length="156" mass="17283">MEIDFSVMATLSDLDCLERLSGLLITFSPCLGYFFSFESVFWCAVCRSKPAMMWVATSSIGFALMASSVRIPLPSSMVLTSILCGVMLLTGIRMRPSSLSLSFRLPSSWLLILDTRCSGGDQLSCGFLQLKLVLEWPVLVVPYRNCCWSFAITPII</sequence>
<accession>A0A8S9RDY1</accession>
<dbReference type="Proteomes" id="UP000712600">
    <property type="component" value="Unassembled WGS sequence"/>
</dbReference>
<dbReference type="EMBL" id="QGKX02000095">
    <property type="protein sequence ID" value="KAF3571083.1"/>
    <property type="molecule type" value="Genomic_DNA"/>
</dbReference>
<reference evidence="2" key="1">
    <citation type="submission" date="2019-12" db="EMBL/GenBank/DDBJ databases">
        <title>Genome sequencing and annotation of Brassica cretica.</title>
        <authorList>
            <person name="Studholme D.J."/>
            <person name="Sarris P."/>
        </authorList>
    </citation>
    <scope>NUCLEOTIDE SEQUENCE</scope>
    <source>
        <strain evidence="2">PFS-109/04</strain>
        <tissue evidence="2">Leaf</tissue>
    </source>
</reference>
<protein>
    <submittedName>
        <fullName evidence="2">Uncharacterized protein</fullName>
    </submittedName>
</protein>
<name>A0A8S9RDY1_BRACR</name>
<evidence type="ECO:0000313" key="2">
    <source>
        <dbReference type="EMBL" id="KAF3571083.1"/>
    </source>
</evidence>
<keyword evidence="1" id="KW-1133">Transmembrane helix</keyword>
<gene>
    <name evidence="2" type="ORF">F2Q69_00062056</name>
</gene>
<keyword evidence="1" id="KW-0472">Membrane</keyword>
<keyword evidence="1" id="KW-0812">Transmembrane</keyword>
<organism evidence="2 3">
    <name type="scientific">Brassica cretica</name>
    <name type="common">Mustard</name>
    <dbReference type="NCBI Taxonomy" id="69181"/>
    <lineage>
        <taxon>Eukaryota</taxon>
        <taxon>Viridiplantae</taxon>
        <taxon>Streptophyta</taxon>
        <taxon>Embryophyta</taxon>
        <taxon>Tracheophyta</taxon>
        <taxon>Spermatophyta</taxon>
        <taxon>Magnoliopsida</taxon>
        <taxon>eudicotyledons</taxon>
        <taxon>Gunneridae</taxon>
        <taxon>Pentapetalae</taxon>
        <taxon>rosids</taxon>
        <taxon>malvids</taxon>
        <taxon>Brassicales</taxon>
        <taxon>Brassicaceae</taxon>
        <taxon>Brassiceae</taxon>
        <taxon>Brassica</taxon>
    </lineage>
</organism>